<name>A0ABT3G9T1_9BACT</name>
<dbReference type="InterPro" id="IPR025669">
    <property type="entry name" value="AAA_dom"/>
</dbReference>
<evidence type="ECO:0000313" key="3">
    <source>
        <dbReference type="Proteomes" id="UP001165653"/>
    </source>
</evidence>
<evidence type="ECO:0000313" key="2">
    <source>
        <dbReference type="EMBL" id="MCW1916397.1"/>
    </source>
</evidence>
<dbReference type="InterPro" id="IPR027417">
    <property type="entry name" value="P-loop_NTPase"/>
</dbReference>
<comment type="caution">
    <text evidence="2">The sequence shown here is derived from an EMBL/GenBank/DDBJ whole genome shotgun (WGS) entry which is preliminary data.</text>
</comment>
<keyword evidence="3" id="KW-1185">Reference proteome</keyword>
<proteinExistence type="predicted"/>
<dbReference type="RefSeq" id="WP_264515973.1">
    <property type="nucleotide sequence ID" value="NZ_JAPDDR010000015.1"/>
</dbReference>
<dbReference type="SUPFAM" id="SSF52540">
    <property type="entry name" value="P-loop containing nucleoside triphosphate hydrolases"/>
    <property type="match status" value="1"/>
</dbReference>
<dbReference type="Gene3D" id="3.40.50.300">
    <property type="entry name" value="P-loop containing nucleotide triphosphate hydrolases"/>
    <property type="match status" value="1"/>
</dbReference>
<dbReference type="PANTHER" id="PTHR13696:SF99">
    <property type="entry name" value="COBYRINIC ACID AC-DIAMIDE SYNTHASE"/>
    <property type="match status" value="1"/>
</dbReference>
<dbReference type="Proteomes" id="UP001165653">
    <property type="component" value="Unassembled WGS sequence"/>
</dbReference>
<protein>
    <submittedName>
        <fullName evidence="2">ParA family protein</fullName>
    </submittedName>
</protein>
<evidence type="ECO:0000259" key="1">
    <source>
        <dbReference type="Pfam" id="PF13614"/>
    </source>
</evidence>
<organism evidence="2 3">
    <name type="scientific">Luteolibacter rhizosphaerae</name>
    <dbReference type="NCBI Taxonomy" id="2989719"/>
    <lineage>
        <taxon>Bacteria</taxon>
        <taxon>Pseudomonadati</taxon>
        <taxon>Verrucomicrobiota</taxon>
        <taxon>Verrucomicrobiia</taxon>
        <taxon>Verrucomicrobiales</taxon>
        <taxon>Verrucomicrobiaceae</taxon>
        <taxon>Luteolibacter</taxon>
    </lineage>
</organism>
<feature type="domain" description="AAA" evidence="1">
    <location>
        <begin position="27"/>
        <end position="190"/>
    </location>
</feature>
<dbReference type="InterPro" id="IPR050678">
    <property type="entry name" value="DNA_Partitioning_ATPase"/>
</dbReference>
<dbReference type="CDD" id="cd02042">
    <property type="entry name" value="ParAB_family"/>
    <property type="match status" value="1"/>
</dbReference>
<accession>A0ABT3G9T1</accession>
<sequence>MQKRLSRLQAEATLRQRFPDLISVISIAVSSQKGGVGKTTVSINMAHAFARAGLRTLLVDADPQGSVGLSLTRQSRMLSGFYDYLADPGIPLERILVPTRLETFSLVAAGQASDYEVGGSPTGANLARVRGFLRAVEARGFDLCLVDTPAGLFGLTADIIASSDAVLVPQQAEPLGIRSVPKMLEGLNRLRVIHPRLLVLGVLMTMVQQEMAESRESVIALRQLLPPDLVLQTMIPRDGLFVRASARGLPVGVLEDGAGALAVFDSLRAEIEAKLERAGHSPQPRHHGSA</sequence>
<gene>
    <name evidence="2" type="ORF">OJ996_22605</name>
</gene>
<dbReference type="EMBL" id="JAPDDR010000015">
    <property type="protein sequence ID" value="MCW1916397.1"/>
    <property type="molecule type" value="Genomic_DNA"/>
</dbReference>
<dbReference type="PANTHER" id="PTHR13696">
    <property type="entry name" value="P-LOOP CONTAINING NUCLEOSIDE TRIPHOSPHATE HYDROLASE"/>
    <property type="match status" value="1"/>
</dbReference>
<reference evidence="2" key="1">
    <citation type="submission" date="2022-10" db="EMBL/GenBank/DDBJ databases">
        <title>Luteolibacter sp. GHJ8, whole genome shotgun sequencing project.</title>
        <authorList>
            <person name="Zhao G."/>
            <person name="Shen L."/>
        </authorList>
    </citation>
    <scope>NUCLEOTIDE SEQUENCE</scope>
    <source>
        <strain evidence="2">GHJ8</strain>
    </source>
</reference>
<dbReference type="Pfam" id="PF13614">
    <property type="entry name" value="AAA_31"/>
    <property type="match status" value="1"/>
</dbReference>